<keyword evidence="2 5" id="KW-0812">Transmembrane</keyword>
<dbReference type="PANTHER" id="PTHR23514">
    <property type="entry name" value="BYPASS OF STOP CODON PROTEIN 6"/>
    <property type="match status" value="1"/>
</dbReference>
<evidence type="ECO:0000256" key="2">
    <source>
        <dbReference type="ARBA" id="ARBA00022692"/>
    </source>
</evidence>
<evidence type="ECO:0000313" key="8">
    <source>
        <dbReference type="Proteomes" id="UP000237662"/>
    </source>
</evidence>
<dbReference type="GO" id="GO:0016020">
    <property type="term" value="C:membrane"/>
    <property type="evidence" value="ECO:0007669"/>
    <property type="project" value="UniProtKB-SubCell"/>
</dbReference>
<evidence type="ECO:0000256" key="3">
    <source>
        <dbReference type="ARBA" id="ARBA00022989"/>
    </source>
</evidence>
<dbReference type="Proteomes" id="UP000237662">
    <property type="component" value="Unassembled WGS sequence"/>
</dbReference>
<keyword evidence="3 5" id="KW-1133">Transmembrane helix</keyword>
<name>A0A2S6I590_9BACT</name>
<evidence type="ECO:0000256" key="5">
    <source>
        <dbReference type="SAM" id="Phobius"/>
    </source>
</evidence>
<comment type="caution">
    <text evidence="7">The sequence shown here is derived from an EMBL/GenBank/DDBJ whole genome shotgun (WGS) entry which is preliminary data.</text>
</comment>
<sequence length="402" mass="41660">MFIRIERSASLLRTRIAVALAFAINGLVYANWTSRLPRLQELYGIDNGQTGFVLTSLAVGSLIAMPLAGYLIVKNGSRRLAVVSTVGFILVVPLMAYMPGYAGLLLLMPLVGISTGVMDVAINAQAVEVEKLWGQPITSSFHACFSGGMFVGAGIAAAFIYLGMDLGPHFLVISLITSLLSIYALRNFLNDGPDAGPEIGPGAGRFGLAIVLLGLASLCTMIGEGAMADWTPLYMTRVTGSTEAIAPFGQAAFSGAMLLGRSFGDGIRGRLGSRIVIVGGALVALVGVMAAILYPVPAVAIAGFGLVGLGLSNIIPVVFSQASRVPGLRSGVGISSVSTIGYSAFLWGPPAIGFVSDYQNALLPGGIGPFDGVVGLRVGLGVVALLMVLLFILSAFYLRVED</sequence>
<feature type="transmembrane region" description="Helical" evidence="5">
    <location>
        <begin position="300"/>
        <end position="319"/>
    </location>
</feature>
<dbReference type="Gene3D" id="1.20.1250.20">
    <property type="entry name" value="MFS general substrate transporter like domains"/>
    <property type="match status" value="2"/>
</dbReference>
<dbReference type="AlphaFoldDB" id="A0A2S6I590"/>
<dbReference type="InterPro" id="IPR036259">
    <property type="entry name" value="MFS_trans_sf"/>
</dbReference>
<dbReference type="PROSITE" id="PS50850">
    <property type="entry name" value="MFS"/>
    <property type="match status" value="1"/>
</dbReference>
<evidence type="ECO:0000256" key="1">
    <source>
        <dbReference type="ARBA" id="ARBA00004141"/>
    </source>
</evidence>
<feature type="transmembrane region" description="Helical" evidence="5">
    <location>
        <begin position="12"/>
        <end position="32"/>
    </location>
</feature>
<dbReference type="CDD" id="cd17393">
    <property type="entry name" value="MFS_MosC_like"/>
    <property type="match status" value="1"/>
</dbReference>
<keyword evidence="4 5" id="KW-0472">Membrane</keyword>
<dbReference type="InterPro" id="IPR020846">
    <property type="entry name" value="MFS_dom"/>
</dbReference>
<feature type="transmembrane region" description="Helical" evidence="5">
    <location>
        <begin position="80"/>
        <end position="98"/>
    </location>
</feature>
<protein>
    <submittedName>
        <fullName evidence="7">Putative MFS family arabinose efflux permease</fullName>
    </submittedName>
</protein>
<organism evidence="7 8">
    <name type="scientific">Neolewinella xylanilytica</name>
    <dbReference type="NCBI Taxonomy" id="1514080"/>
    <lineage>
        <taxon>Bacteria</taxon>
        <taxon>Pseudomonadati</taxon>
        <taxon>Bacteroidota</taxon>
        <taxon>Saprospiria</taxon>
        <taxon>Saprospirales</taxon>
        <taxon>Lewinellaceae</taxon>
        <taxon>Neolewinella</taxon>
    </lineage>
</organism>
<dbReference type="InterPro" id="IPR011701">
    <property type="entry name" value="MFS"/>
</dbReference>
<comment type="subcellular location">
    <subcellularLocation>
        <location evidence="1">Membrane</location>
        <topology evidence="1">Multi-pass membrane protein</topology>
    </subcellularLocation>
</comment>
<evidence type="ECO:0000313" key="7">
    <source>
        <dbReference type="EMBL" id="PPK86312.1"/>
    </source>
</evidence>
<dbReference type="EMBL" id="PTJC01000006">
    <property type="protein sequence ID" value="PPK86312.1"/>
    <property type="molecule type" value="Genomic_DNA"/>
</dbReference>
<reference evidence="7 8" key="1">
    <citation type="submission" date="2018-02" db="EMBL/GenBank/DDBJ databases">
        <title>Genomic Encyclopedia of Archaeal and Bacterial Type Strains, Phase II (KMG-II): from individual species to whole genera.</title>
        <authorList>
            <person name="Goeker M."/>
        </authorList>
    </citation>
    <scope>NUCLEOTIDE SEQUENCE [LARGE SCALE GENOMIC DNA]</scope>
    <source>
        <strain evidence="7 8">DSM 29526</strain>
    </source>
</reference>
<feature type="transmembrane region" description="Helical" evidence="5">
    <location>
        <begin position="52"/>
        <end position="73"/>
    </location>
</feature>
<proteinExistence type="predicted"/>
<dbReference type="SUPFAM" id="SSF103473">
    <property type="entry name" value="MFS general substrate transporter"/>
    <property type="match status" value="1"/>
</dbReference>
<dbReference type="Pfam" id="PF07690">
    <property type="entry name" value="MFS_1"/>
    <property type="match status" value="1"/>
</dbReference>
<feature type="transmembrane region" description="Helical" evidence="5">
    <location>
        <begin position="331"/>
        <end position="354"/>
    </location>
</feature>
<evidence type="ECO:0000259" key="6">
    <source>
        <dbReference type="PROSITE" id="PS50850"/>
    </source>
</evidence>
<accession>A0A2S6I590</accession>
<evidence type="ECO:0000256" key="4">
    <source>
        <dbReference type="ARBA" id="ARBA00023136"/>
    </source>
</evidence>
<feature type="transmembrane region" description="Helical" evidence="5">
    <location>
        <begin position="168"/>
        <end position="185"/>
    </location>
</feature>
<feature type="domain" description="Major facilitator superfamily (MFS) profile" evidence="6">
    <location>
        <begin position="14"/>
        <end position="396"/>
    </location>
</feature>
<feature type="transmembrane region" description="Helical" evidence="5">
    <location>
        <begin position="374"/>
        <end position="398"/>
    </location>
</feature>
<keyword evidence="8" id="KW-1185">Reference proteome</keyword>
<feature type="transmembrane region" description="Helical" evidence="5">
    <location>
        <begin position="275"/>
        <end position="294"/>
    </location>
</feature>
<dbReference type="InterPro" id="IPR051788">
    <property type="entry name" value="MFS_Transporter"/>
</dbReference>
<dbReference type="GO" id="GO:0022857">
    <property type="term" value="F:transmembrane transporter activity"/>
    <property type="evidence" value="ECO:0007669"/>
    <property type="project" value="InterPro"/>
</dbReference>
<gene>
    <name evidence="7" type="ORF">CLV84_3235</name>
</gene>
<dbReference type="PANTHER" id="PTHR23514:SF13">
    <property type="entry name" value="INNER MEMBRANE PROTEIN YBJJ"/>
    <property type="match status" value="1"/>
</dbReference>
<feature type="transmembrane region" description="Helical" evidence="5">
    <location>
        <begin position="143"/>
        <end position="162"/>
    </location>
</feature>
<feature type="transmembrane region" description="Helical" evidence="5">
    <location>
        <begin position="206"/>
        <end position="224"/>
    </location>
</feature>